<dbReference type="Pfam" id="PF01248">
    <property type="entry name" value="Ribosomal_L7Ae"/>
    <property type="match status" value="1"/>
</dbReference>
<accession>R7AL30</accession>
<dbReference type="InterPro" id="IPR029064">
    <property type="entry name" value="Ribosomal_eL30-like_sf"/>
</dbReference>
<protein>
    <recommendedName>
        <fullName evidence="1">Ribosomal protein eL8/eL30/eS12/Gadd45 domain-containing protein</fullName>
    </recommendedName>
</protein>
<dbReference type="EMBL" id="CBHH010000062">
    <property type="protein sequence ID" value="CDD59070.1"/>
    <property type="molecule type" value="Genomic_DNA"/>
</dbReference>
<sequence>MRTDKILSMLGLAKKAGKLAGGEFSVEKAVKSGRAAVVIVAADASQNTHKLFINMCTFYQVPCYLYSSKEELGHALGRDIQASVAVLDDGFADAIEKRLLQAGVEQSVAEYEEFEDDDTDEFDRM</sequence>
<proteinExistence type="predicted"/>
<dbReference type="Proteomes" id="UP000018141">
    <property type="component" value="Unassembled WGS sequence"/>
</dbReference>
<feature type="domain" description="Ribosomal protein eL8/eL30/eS12/Gadd45" evidence="1">
    <location>
        <begin position="5"/>
        <end position="93"/>
    </location>
</feature>
<gene>
    <name evidence="2" type="ORF">BN656_00107</name>
</gene>
<dbReference type="InterPro" id="IPR004038">
    <property type="entry name" value="Ribosomal_eL8/eL30/eS12/Gad45"/>
</dbReference>
<reference evidence="2" key="1">
    <citation type="submission" date="2012-11" db="EMBL/GenBank/DDBJ databases">
        <title>Dependencies among metagenomic species, viruses, plasmids and units of genetic variation.</title>
        <authorList>
            <person name="Nielsen H.B."/>
            <person name="Almeida M."/>
            <person name="Juncker A.S."/>
            <person name="Rasmussen S."/>
            <person name="Li J."/>
            <person name="Sunagawa S."/>
            <person name="Plichta D."/>
            <person name="Gautier L."/>
            <person name="Le Chatelier E."/>
            <person name="Peletier E."/>
            <person name="Bonde I."/>
            <person name="Nielsen T."/>
            <person name="Manichanh C."/>
            <person name="Arumugam M."/>
            <person name="Batto J."/>
            <person name="Santos M.B.Q.D."/>
            <person name="Blom N."/>
            <person name="Borruel N."/>
            <person name="Burgdorf K.S."/>
            <person name="Boumezbeur F."/>
            <person name="Casellas F."/>
            <person name="Dore J."/>
            <person name="Guarner F."/>
            <person name="Hansen T."/>
            <person name="Hildebrand F."/>
            <person name="Kaas R.S."/>
            <person name="Kennedy S."/>
            <person name="Kristiansen K."/>
            <person name="Kultima J.R."/>
            <person name="Leonard P."/>
            <person name="Levenez F."/>
            <person name="Lund O."/>
            <person name="Moumen B."/>
            <person name="Le Paslier D."/>
            <person name="Pons N."/>
            <person name="Pedersen O."/>
            <person name="Prifti E."/>
            <person name="Qin J."/>
            <person name="Raes J."/>
            <person name="Tap J."/>
            <person name="Tims S."/>
            <person name="Ussery D.W."/>
            <person name="Yamada T."/>
            <person name="MetaHit consortium"/>
            <person name="Renault P."/>
            <person name="Sicheritz-Ponten T."/>
            <person name="Bork P."/>
            <person name="Wang J."/>
            <person name="Brunak S."/>
            <person name="Ehrlich S.D."/>
        </authorList>
    </citation>
    <scope>NUCLEOTIDE SEQUENCE [LARGE SCALE GENOMIC DNA]</scope>
</reference>
<dbReference type="AlphaFoldDB" id="R7AL30"/>
<comment type="caution">
    <text evidence="2">The sequence shown here is derived from an EMBL/GenBank/DDBJ whole genome shotgun (WGS) entry which is preliminary data.</text>
</comment>
<evidence type="ECO:0000259" key="1">
    <source>
        <dbReference type="Pfam" id="PF01248"/>
    </source>
</evidence>
<evidence type="ECO:0000313" key="3">
    <source>
        <dbReference type="Proteomes" id="UP000018141"/>
    </source>
</evidence>
<dbReference type="Gene3D" id="3.30.1330.30">
    <property type="match status" value="1"/>
</dbReference>
<dbReference type="SUPFAM" id="SSF55315">
    <property type="entry name" value="L30e-like"/>
    <property type="match status" value="1"/>
</dbReference>
<name>R7AL30_9FIRM</name>
<evidence type="ECO:0000313" key="2">
    <source>
        <dbReference type="EMBL" id="CDD59070.1"/>
    </source>
</evidence>
<organism evidence="2 3">
    <name type="scientific">Bacteroides pectinophilus CAG:437</name>
    <dbReference type="NCBI Taxonomy" id="1263051"/>
    <lineage>
        <taxon>Bacteria</taxon>
        <taxon>Bacillati</taxon>
        <taxon>Bacillota</taxon>
        <taxon>Clostridia</taxon>
        <taxon>Eubacteriales</taxon>
    </lineage>
</organism>